<evidence type="ECO:0000256" key="1">
    <source>
        <dbReference type="SAM" id="MobiDB-lite"/>
    </source>
</evidence>
<dbReference type="Proteomes" id="UP001515500">
    <property type="component" value="Chromosome 2"/>
</dbReference>
<evidence type="ECO:0000313" key="3">
    <source>
        <dbReference type="RefSeq" id="XP_039135197.1"/>
    </source>
</evidence>
<proteinExistence type="predicted"/>
<feature type="compositionally biased region" description="Acidic residues" evidence="1">
    <location>
        <begin position="178"/>
        <end position="195"/>
    </location>
</feature>
<protein>
    <submittedName>
        <fullName evidence="3">Uncharacterized protein LOC120272437</fullName>
    </submittedName>
</protein>
<dbReference type="PANTHER" id="PTHR48258">
    <property type="entry name" value="DUF4218 DOMAIN-CONTAINING PROTEIN-RELATED"/>
    <property type="match status" value="1"/>
</dbReference>
<sequence>MNCEEMIPYIGIFNEMVRRNNPRVTDKELEKTRETTFTSWFKRYVEENCSEIDRRITQLAHGPSRLVKCYKGYFVNGFKFHTKEYSGHRSTLNCGVCVNGNCYNDYNHDFYGVLLEVIELEYFGEKKTAFVTKFITVLIPHQVLTAGIGGLCSKPRQEKKKKKKKRAAEKTQGGRGGDDDDERHDDDDDDDDLDDTMMMTGS</sequence>
<dbReference type="RefSeq" id="XP_039135197.1">
    <property type="nucleotide sequence ID" value="XM_039279263.1"/>
</dbReference>
<organism evidence="2 3">
    <name type="scientific">Dioscorea cayennensis subsp. rotundata</name>
    <name type="common">White Guinea yam</name>
    <name type="synonym">Dioscorea rotundata</name>
    <dbReference type="NCBI Taxonomy" id="55577"/>
    <lineage>
        <taxon>Eukaryota</taxon>
        <taxon>Viridiplantae</taxon>
        <taxon>Streptophyta</taxon>
        <taxon>Embryophyta</taxon>
        <taxon>Tracheophyta</taxon>
        <taxon>Spermatophyta</taxon>
        <taxon>Magnoliopsida</taxon>
        <taxon>Liliopsida</taxon>
        <taxon>Dioscoreales</taxon>
        <taxon>Dioscoreaceae</taxon>
        <taxon>Dioscorea</taxon>
    </lineage>
</organism>
<keyword evidence="2" id="KW-1185">Reference proteome</keyword>
<dbReference type="GeneID" id="120272437"/>
<name>A0AB40C6F2_DIOCR</name>
<feature type="compositionally biased region" description="Basic residues" evidence="1">
    <location>
        <begin position="157"/>
        <end position="167"/>
    </location>
</feature>
<evidence type="ECO:0000313" key="2">
    <source>
        <dbReference type="Proteomes" id="UP001515500"/>
    </source>
</evidence>
<accession>A0AB40C6F2</accession>
<gene>
    <name evidence="3" type="primary">LOC120272437</name>
</gene>
<dbReference type="PANTHER" id="PTHR48258:SF3">
    <property type="entry name" value="FK506-BINDING PROTEIN 4-LIKE ISOFORM X1"/>
    <property type="match status" value="1"/>
</dbReference>
<dbReference type="AlphaFoldDB" id="A0AB40C6F2"/>
<reference evidence="3" key="1">
    <citation type="submission" date="2025-08" db="UniProtKB">
        <authorList>
            <consortium name="RefSeq"/>
        </authorList>
    </citation>
    <scope>IDENTIFICATION</scope>
</reference>
<feature type="region of interest" description="Disordered" evidence="1">
    <location>
        <begin position="155"/>
        <end position="202"/>
    </location>
</feature>